<accession>A0A9X2WER5</accession>
<evidence type="ECO:0000313" key="2">
    <source>
        <dbReference type="EMBL" id="MCT7358958.1"/>
    </source>
</evidence>
<dbReference type="RefSeq" id="WP_260975850.1">
    <property type="nucleotide sequence ID" value="NZ_JAOANI010000015.1"/>
</dbReference>
<evidence type="ECO:0000313" key="3">
    <source>
        <dbReference type="Proteomes" id="UP001147830"/>
    </source>
</evidence>
<sequence>MKRIALLTAALLVSLSCWALDLDGAKQMGLVGEQTNGYLGLVASGNSDAAALVVEINQQRKAKYQEIAAKQSTTLANIEKIAGDKLTKKAAAAGQYYQNASGSWYK</sequence>
<keyword evidence="1" id="KW-0732">Signal</keyword>
<evidence type="ECO:0000256" key="1">
    <source>
        <dbReference type="SAM" id="SignalP"/>
    </source>
</evidence>
<dbReference type="PROSITE" id="PS51257">
    <property type="entry name" value="PROKAR_LIPOPROTEIN"/>
    <property type="match status" value="1"/>
</dbReference>
<keyword evidence="3" id="KW-1185">Reference proteome</keyword>
<proteinExistence type="predicted"/>
<feature type="signal peptide" evidence="1">
    <location>
        <begin position="1"/>
        <end position="19"/>
    </location>
</feature>
<protein>
    <submittedName>
        <fullName evidence="2">YdbL family protein</fullName>
    </submittedName>
</protein>
<dbReference type="EMBL" id="JAOANI010000015">
    <property type="protein sequence ID" value="MCT7358958.1"/>
    <property type="molecule type" value="Genomic_DNA"/>
</dbReference>
<dbReference type="PIRSF" id="PIRSF025560">
    <property type="entry name" value="UCP025560"/>
    <property type="match status" value="1"/>
</dbReference>
<gene>
    <name evidence="2" type="ORF">NYR02_08005</name>
</gene>
<dbReference type="InterPro" id="IPR008309">
    <property type="entry name" value="YdbL"/>
</dbReference>
<organism evidence="2 3">
    <name type="scientific">Thalassolituus pacificus</name>
    <dbReference type="NCBI Taxonomy" id="2975440"/>
    <lineage>
        <taxon>Bacteria</taxon>
        <taxon>Pseudomonadati</taxon>
        <taxon>Pseudomonadota</taxon>
        <taxon>Gammaproteobacteria</taxon>
        <taxon>Oceanospirillales</taxon>
        <taxon>Oceanospirillaceae</taxon>
        <taxon>Thalassolituus</taxon>
    </lineage>
</organism>
<dbReference type="AlphaFoldDB" id="A0A9X2WER5"/>
<reference evidence="2" key="1">
    <citation type="journal article" date="2022" name="Front. Microbiol.">
        <title>Genome-based taxonomic rearrangement of Oceanobacter-related bacteria including the description of Thalassolituus hydrocarbonoclasticus sp. nov. and Thalassolituus pacificus sp. nov. and emended description of the genus Thalassolituus.</title>
        <authorList>
            <person name="Dong C."/>
            <person name="Wei L."/>
            <person name="Wang J."/>
            <person name="Lai Q."/>
            <person name="Huang Z."/>
            <person name="Shao Z."/>
        </authorList>
    </citation>
    <scope>NUCLEOTIDE SEQUENCE</scope>
    <source>
        <strain evidence="2">59MF3M-4</strain>
    </source>
</reference>
<feature type="chain" id="PRO_5040964820" evidence="1">
    <location>
        <begin position="20"/>
        <end position="106"/>
    </location>
</feature>
<dbReference type="Pfam" id="PF07027">
    <property type="entry name" value="DUF1318"/>
    <property type="match status" value="1"/>
</dbReference>
<comment type="caution">
    <text evidence="2">The sequence shown here is derived from an EMBL/GenBank/DDBJ whole genome shotgun (WGS) entry which is preliminary data.</text>
</comment>
<name>A0A9X2WER5_9GAMM</name>
<dbReference type="Proteomes" id="UP001147830">
    <property type="component" value="Unassembled WGS sequence"/>
</dbReference>
<reference evidence="2" key="2">
    <citation type="submission" date="2022-08" db="EMBL/GenBank/DDBJ databases">
        <authorList>
            <person name="Dong C."/>
        </authorList>
    </citation>
    <scope>NUCLEOTIDE SEQUENCE</scope>
    <source>
        <strain evidence="2">59MF3M-4</strain>
    </source>
</reference>